<evidence type="ECO:0000259" key="1">
    <source>
        <dbReference type="PROSITE" id="PS50206"/>
    </source>
</evidence>
<dbReference type="PANTHER" id="PTHR44086:SF10">
    <property type="entry name" value="THIOSULFATE SULFURTRANSFERASE_RHODANESE-LIKE DOMAIN-CONTAINING PROTEIN 3"/>
    <property type="match status" value="1"/>
</dbReference>
<dbReference type="Gene3D" id="3.40.250.10">
    <property type="entry name" value="Rhodanese-like domain"/>
    <property type="match status" value="1"/>
</dbReference>
<dbReference type="InterPro" id="IPR001763">
    <property type="entry name" value="Rhodanese-like_dom"/>
</dbReference>
<dbReference type="SUPFAM" id="SSF52821">
    <property type="entry name" value="Rhodanese/Cell cycle control phosphatase"/>
    <property type="match status" value="1"/>
</dbReference>
<protein>
    <submittedName>
        <fullName evidence="2">Rhodanese-like protein</fullName>
    </submittedName>
</protein>
<dbReference type="eggNOG" id="COG0607">
    <property type="taxonomic scope" value="Bacteria"/>
</dbReference>
<proteinExistence type="predicted"/>
<name>K6WZJ1_9ALTE</name>
<dbReference type="STRING" id="1127673.GLIP_1178"/>
<sequence length="132" mass="14741">MLNCQRYISQTKRQIQEVNTEEFFLNKDDFDIIIDVREPQETTQGTIPGACCIPRGVLETSLDSLVPATEQKALTDWLPTQKVLLYCRSGGRSALAAKSLQNMGLLNVFSLAGGIEAWCERGYPIIKTDSKE</sequence>
<keyword evidence="3" id="KW-1185">Reference proteome</keyword>
<dbReference type="OrthoDB" id="9791096at2"/>
<dbReference type="RefSeq" id="WP_008843636.1">
    <property type="nucleotide sequence ID" value="NZ_BAEN01000023.1"/>
</dbReference>
<dbReference type="AlphaFoldDB" id="K6WZJ1"/>
<dbReference type="SMART" id="SM00450">
    <property type="entry name" value="RHOD"/>
    <property type="match status" value="1"/>
</dbReference>
<dbReference type="GO" id="GO:0004792">
    <property type="term" value="F:thiosulfate-cyanide sulfurtransferase activity"/>
    <property type="evidence" value="ECO:0007669"/>
    <property type="project" value="TreeGrafter"/>
</dbReference>
<comment type="caution">
    <text evidence="2">The sequence shown here is derived from an EMBL/GenBank/DDBJ whole genome shotgun (WGS) entry which is preliminary data.</text>
</comment>
<evidence type="ECO:0000313" key="3">
    <source>
        <dbReference type="Proteomes" id="UP000006334"/>
    </source>
</evidence>
<dbReference type="EMBL" id="BAEN01000023">
    <property type="protein sequence ID" value="GAC13819.1"/>
    <property type="molecule type" value="Genomic_DNA"/>
</dbReference>
<dbReference type="PROSITE" id="PS50206">
    <property type="entry name" value="RHODANESE_3"/>
    <property type="match status" value="1"/>
</dbReference>
<feature type="domain" description="Rhodanese" evidence="1">
    <location>
        <begin position="27"/>
        <end position="127"/>
    </location>
</feature>
<dbReference type="InterPro" id="IPR036873">
    <property type="entry name" value="Rhodanese-like_dom_sf"/>
</dbReference>
<dbReference type="PANTHER" id="PTHR44086">
    <property type="entry name" value="THIOSULFATE SULFURTRANSFERASE RDL2, MITOCHONDRIAL-RELATED"/>
    <property type="match status" value="1"/>
</dbReference>
<dbReference type="Proteomes" id="UP000006334">
    <property type="component" value="Unassembled WGS sequence"/>
</dbReference>
<dbReference type="Pfam" id="PF00581">
    <property type="entry name" value="Rhodanese"/>
    <property type="match status" value="1"/>
</dbReference>
<accession>K6WZJ1</accession>
<organism evidence="2 3">
    <name type="scientific">Aliiglaciecola lipolytica E3</name>
    <dbReference type="NCBI Taxonomy" id="1127673"/>
    <lineage>
        <taxon>Bacteria</taxon>
        <taxon>Pseudomonadati</taxon>
        <taxon>Pseudomonadota</taxon>
        <taxon>Gammaproteobacteria</taxon>
        <taxon>Alteromonadales</taxon>
        <taxon>Alteromonadaceae</taxon>
        <taxon>Aliiglaciecola</taxon>
    </lineage>
</organism>
<evidence type="ECO:0000313" key="2">
    <source>
        <dbReference type="EMBL" id="GAC13819.1"/>
    </source>
</evidence>
<reference evidence="2 3" key="1">
    <citation type="journal article" date="2017" name="Antonie Van Leeuwenhoek">
        <title>Rhizobium rhizosphaerae sp. nov., a novel species isolated from rice rhizosphere.</title>
        <authorList>
            <person name="Zhao J.J."/>
            <person name="Zhang J."/>
            <person name="Zhang R.J."/>
            <person name="Zhang C.W."/>
            <person name="Yin H.Q."/>
            <person name="Zhang X.X."/>
        </authorList>
    </citation>
    <scope>NUCLEOTIDE SEQUENCE [LARGE SCALE GENOMIC DNA]</scope>
    <source>
        <strain evidence="2 3">E3</strain>
    </source>
</reference>
<gene>
    <name evidence="2" type="ORF">GLIP_1178</name>
</gene>
<dbReference type="CDD" id="cd00158">
    <property type="entry name" value="RHOD"/>
    <property type="match status" value="1"/>
</dbReference>